<organism evidence="1 2">
    <name type="scientific">Leptospira idonii</name>
    <dbReference type="NCBI Taxonomy" id="1193500"/>
    <lineage>
        <taxon>Bacteria</taxon>
        <taxon>Pseudomonadati</taxon>
        <taxon>Spirochaetota</taxon>
        <taxon>Spirochaetia</taxon>
        <taxon>Leptospirales</taxon>
        <taxon>Leptospiraceae</taxon>
        <taxon>Leptospira</taxon>
    </lineage>
</organism>
<sequence length="165" mass="19222">MDNDPNFSIGYDSVYFYQGVPFTGIMKSVHPNGIIRVTEMKEGKEDGRTYDTYLNGQLAAEYFYRNGKSIGVHKGWYEDGKPRFEFSYDEEGLSDGDHWEWHEEGNPYRYGRFEKGNLIGQKVWRKDGKIFANYSYTSERLYGVLGSKLCFKLKGDETNQKTVIR</sequence>
<reference evidence="1" key="1">
    <citation type="journal article" date="2019" name="PLoS Negl. Trop. Dis.">
        <title>Revisiting the worldwide diversity of Leptospira species in the environment.</title>
        <authorList>
            <person name="Vincent A.T."/>
            <person name="Schiettekatte O."/>
            <person name="Bourhy P."/>
            <person name="Veyrier F.J."/>
            <person name="Picardeau M."/>
        </authorList>
    </citation>
    <scope>NUCLEOTIDE SEQUENCE [LARGE SCALE GENOMIC DNA]</scope>
    <source>
        <strain evidence="1">201300427</strain>
    </source>
</reference>
<gene>
    <name evidence="1" type="ORF">EHS15_16250</name>
</gene>
<proteinExistence type="predicted"/>
<dbReference type="OrthoDB" id="336989at2"/>
<evidence type="ECO:0000313" key="2">
    <source>
        <dbReference type="Proteomes" id="UP000298058"/>
    </source>
</evidence>
<name>A0A4R9LUU2_9LEPT</name>
<dbReference type="EMBL" id="RQHW01000065">
    <property type="protein sequence ID" value="TGN17715.1"/>
    <property type="molecule type" value="Genomic_DNA"/>
</dbReference>
<protein>
    <submittedName>
        <fullName evidence="1">Membrane-binding protein</fullName>
    </submittedName>
</protein>
<dbReference type="Gene3D" id="3.90.930.1">
    <property type="match status" value="1"/>
</dbReference>
<comment type="caution">
    <text evidence="1">The sequence shown here is derived from an EMBL/GenBank/DDBJ whole genome shotgun (WGS) entry which is preliminary data.</text>
</comment>
<dbReference type="SUPFAM" id="SSF82185">
    <property type="entry name" value="Histone H3 K4-specific methyltransferase SET7/9 N-terminal domain"/>
    <property type="match status" value="1"/>
</dbReference>
<dbReference type="Proteomes" id="UP000298058">
    <property type="component" value="Unassembled WGS sequence"/>
</dbReference>
<dbReference type="AlphaFoldDB" id="A0A4R9LUU2"/>
<evidence type="ECO:0000313" key="1">
    <source>
        <dbReference type="EMBL" id="TGN17715.1"/>
    </source>
</evidence>
<accession>A0A4R9LUU2</accession>
<keyword evidence="2" id="KW-1185">Reference proteome</keyword>